<feature type="transmembrane region" description="Helical" evidence="7">
    <location>
        <begin position="176"/>
        <end position="196"/>
    </location>
</feature>
<evidence type="ECO:0000313" key="11">
    <source>
        <dbReference type="Proteomes" id="UP000035553"/>
    </source>
</evidence>
<feature type="domain" description="Polysaccharide chain length determinant N-terminal" evidence="8">
    <location>
        <begin position="3"/>
        <end position="95"/>
    </location>
</feature>
<protein>
    <submittedName>
        <fullName evidence="10">Capsule biosynthesis protein</fullName>
    </submittedName>
</protein>
<evidence type="ECO:0000256" key="3">
    <source>
        <dbReference type="ARBA" id="ARBA00022475"/>
    </source>
</evidence>
<dbReference type="InterPro" id="IPR050445">
    <property type="entry name" value="Bact_polysacc_biosynth/exp"/>
</dbReference>
<reference evidence="10 11" key="1">
    <citation type="journal article" date="2011" name="J. Bacteriol.">
        <title>Draft genome sequence of Sporolactobacillus inulinus strain CASD, an efficient D-lactic acid-producing bacterium with high-concentration lactate tolerance capability.</title>
        <authorList>
            <person name="Yu B."/>
            <person name="Su F."/>
            <person name="Wang L."/>
            <person name="Xu K."/>
            <person name="Zhao B."/>
            <person name="Xu P."/>
        </authorList>
    </citation>
    <scope>NUCLEOTIDE SEQUENCE [LARGE SCALE GENOMIC DNA]</scope>
    <source>
        <strain evidence="10 11">CASD</strain>
    </source>
</reference>
<dbReference type="PANTHER" id="PTHR32309:SF13">
    <property type="entry name" value="FERRIC ENTEROBACTIN TRANSPORT PROTEIN FEPE"/>
    <property type="match status" value="1"/>
</dbReference>
<dbReference type="STRING" id="1069536.SINU_05075"/>
<sequence length="254" mass="27424">MEETISLKEIFQTLRKRLVMILSITLLAVLAASVVTFFVMTPKYDASTQILVNQSNANNNSLYQSNAVQTNVQLVNTYSVIINNPAVLNQVIKKLNLDVTVDELKGMLTVGTEQNSQVFTLTAESTSPQQSVRIVNGVAQAFKSQVKKVMNVDNVSVLSPATIASSLNPVKPKATINLAIAFVVGLMVSVGLAFLLEYMDNTIKTEEDIEHVLGLPVLGVISEIKGHSQPSGTRTATHAAGKHHVRGVGRVEAK</sequence>
<keyword evidence="4 7" id="KW-0812">Transmembrane</keyword>
<evidence type="ECO:0000256" key="7">
    <source>
        <dbReference type="SAM" id="Phobius"/>
    </source>
</evidence>
<evidence type="ECO:0000256" key="2">
    <source>
        <dbReference type="ARBA" id="ARBA00006683"/>
    </source>
</evidence>
<gene>
    <name evidence="10" type="ORF">SINU_05075</name>
</gene>
<keyword evidence="11" id="KW-1185">Reference proteome</keyword>
<evidence type="ECO:0000256" key="1">
    <source>
        <dbReference type="ARBA" id="ARBA00004651"/>
    </source>
</evidence>
<evidence type="ECO:0000313" key="10">
    <source>
        <dbReference type="EMBL" id="KLI02988.1"/>
    </source>
</evidence>
<dbReference type="Proteomes" id="UP000035553">
    <property type="component" value="Unassembled WGS sequence"/>
</dbReference>
<dbReference type="GO" id="GO:0004713">
    <property type="term" value="F:protein tyrosine kinase activity"/>
    <property type="evidence" value="ECO:0007669"/>
    <property type="project" value="TreeGrafter"/>
</dbReference>
<feature type="transmembrane region" description="Helical" evidence="7">
    <location>
        <begin position="18"/>
        <end position="40"/>
    </location>
</feature>
<evidence type="ECO:0000256" key="4">
    <source>
        <dbReference type="ARBA" id="ARBA00022692"/>
    </source>
</evidence>
<comment type="subcellular location">
    <subcellularLocation>
        <location evidence="1">Cell membrane</location>
        <topology evidence="1">Multi-pass membrane protein</topology>
    </subcellularLocation>
</comment>
<evidence type="ECO:0000259" key="9">
    <source>
        <dbReference type="Pfam" id="PF13807"/>
    </source>
</evidence>
<keyword evidence="6 7" id="KW-0472">Membrane</keyword>
<accession>A0A0U1QQB4</accession>
<dbReference type="Pfam" id="PF02706">
    <property type="entry name" value="Wzz"/>
    <property type="match status" value="1"/>
</dbReference>
<keyword evidence="5 7" id="KW-1133">Transmembrane helix</keyword>
<dbReference type="OrthoDB" id="2360475at2"/>
<evidence type="ECO:0000256" key="6">
    <source>
        <dbReference type="ARBA" id="ARBA00023136"/>
    </source>
</evidence>
<feature type="domain" description="Tyrosine-protein kinase G-rich" evidence="9">
    <location>
        <begin position="143"/>
        <end position="195"/>
    </location>
</feature>
<comment type="caution">
    <text evidence="10">The sequence shown here is derived from an EMBL/GenBank/DDBJ whole genome shotgun (WGS) entry which is preliminary data.</text>
</comment>
<name>A0A0U1QQB4_9BACL</name>
<dbReference type="InterPro" id="IPR032807">
    <property type="entry name" value="GNVR"/>
</dbReference>
<organism evidence="10 11">
    <name type="scientific">Sporolactobacillus inulinus CASD</name>
    <dbReference type="NCBI Taxonomy" id="1069536"/>
    <lineage>
        <taxon>Bacteria</taxon>
        <taxon>Bacillati</taxon>
        <taxon>Bacillota</taxon>
        <taxon>Bacilli</taxon>
        <taxon>Bacillales</taxon>
        <taxon>Sporolactobacillaceae</taxon>
        <taxon>Sporolactobacillus</taxon>
    </lineage>
</organism>
<dbReference type="EMBL" id="AFVQ02000061">
    <property type="protein sequence ID" value="KLI02988.1"/>
    <property type="molecule type" value="Genomic_DNA"/>
</dbReference>
<evidence type="ECO:0000259" key="8">
    <source>
        <dbReference type="Pfam" id="PF02706"/>
    </source>
</evidence>
<dbReference type="GO" id="GO:0005886">
    <property type="term" value="C:plasma membrane"/>
    <property type="evidence" value="ECO:0007669"/>
    <property type="project" value="UniProtKB-SubCell"/>
</dbReference>
<dbReference type="AlphaFoldDB" id="A0A0U1QQB4"/>
<dbReference type="PANTHER" id="PTHR32309">
    <property type="entry name" value="TYROSINE-PROTEIN KINASE"/>
    <property type="match status" value="1"/>
</dbReference>
<proteinExistence type="inferred from homology"/>
<dbReference type="RefSeq" id="WP_010026206.1">
    <property type="nucleotide sequence ID" value="NZ_AFVQ02000061.1"/>
</dbReference>
<keyword evidence="3" id="KW-1003">Cell membrane</keyword>
<comment type="similarity">
    <text evidence="2">Belongs to the CpsC/CapA family.</text>
</comment>
<dbReference type="InterPro" id="IPR003856">
    <property type="entry name" value="LPS_length_determ_N"/>
</dbReference>
<dbReference type="Pfam" id="PF13807">
    <property type="entry name" value="GNVR"/>
    <property type="match status" value="1"/>
</dbReference>
<evidence type="ECO:0000256" key="5">
    <source>
        <dbReference type="ARBA" id="ARBA00022989"/>
    </source>
</evidence>